<evidence type="ECO:0000256" key="5">
    <source>
        <dbReference type="ARBA" id="ARBA00045173"/>
    </source>
</evidence>
<dbReference type="AlphaFoldDB" id="E2BCA5"/>
<dbReference type="OrthoDB" id="379794at2759"/>
<evidence type="ECO:0000313" key="7">
    <source>
        <dbReference type="EMBL" id="EFN86641.1"/>
    </source>
</evidence>
<evidence type="ECO:0000256" key="4">
    <source>
        <dbReference type="ARBA" id="ARBA00023306"/>
    </source>
</evidence>
<keyword evidence="4" id="KW-0131">Cell cycle</keyword>
<sequence length="368" mass="42175">MSVVDIQQLNLITNEENWDQLLELVKPKHFVKQNTGEPPNAAVLAQICWTLINETSPDMVKILCLKCLGNSCLDSYKYKQHTLANKEPDKYKYLYHKLAENVCQYGQDCDYPHGSYFPYDGIIEWTINYINICDKSTSCLTDNEIDIFRLSIQFLCNLFTYACKNVTSVENENILQYLNCDNLKQAVIISENAKSLIINCKYLLMSLHMMGKESNNYFTPITNLSQVAPNAQRRAMNINTGINNVDISEETTNPDPQDHPAYGFKSGLIKVIGNMVYRNKMCQDLFREIDGIPLLLDCCNIDARNPLMLQWSILALRNLCEGNPENQEIIRHCRREGVVDNVVLQEMGLTLHEDMDGKSIRIAPLRRD</sequence>
<dbReference type="InterPro" id="IPR051374">
    <property type="entry name" value="Ataxin-10/CTR86_families"/>
</dbReference>
<dbReference type="Proteomes" id="UP000008237">
    <property type="component" value="Unassembled WGS sequence"/>
</dbReference>
<keyword evidence="3" id="KW-0132">Cell division</keyword>
<proteinExistence type="inferred from homology"/>
<accession>E2BCA5</accession>
<reference evidence="7 8" key="1">
    <citation type="journal article" date="2010" name="Science">
        <title>Genomic comparison of the ants Camponotus floridanus and Harpegnathos saltator.</title>
        <authorList>
            <person name="Bonasio R."/>
            <person name="Zhang G."/>
            <person name="Ye C."/>
            <person name="Mutti N.S."/>
            <person name="Fang X."/>
            <person name="Qin N."/>
            <person name="Donahue G."/>
            <person name="Yang P."/>
            <person name="Li Q."/>
            <person name="Li C."/>
            <person name="Zhang P."/>
            <person name="Huang Z."/>
            <person name="Berger S.L."/>
            <person name="Reinberg D."/>
            <person name="Wang J."/>
            <person name="Liebig J."/>
        </authorList>
    </citation>
    <scope>NUCLEOTIDE SEQUENCE [LARGE SCALE GENOMIC DNA]</scope>
    <source>
        <strain evidence="7 8">R22 G/1</strain>
    </source>
</reference>
<dbReference type="InterPro" id="IPR011989">
    <property type="entry name" value="ARM-like"/>
</dbReference>
<comment type="function">
    <text evidence="5">May play a role in the regulation of cytokinesis. May play a role in signaling by stimulating protein glycosylation. Induces neuritogenesis by activating the Ras-MAP kinase pathway and is necessary for the survival of cerebellar neurons. Does not appear to play a major role in ciliogenesis.</text>
</comment>
<dbReference type="OMA" id="HDSHFPY"/>
<dbReference type="Gene3D" id="1.25.10.10">
    <property type="entry name" value="Leucine-rich Repeat Variant"/>
    <property type="match status" value="1"/>
</dbReference>
<dbReference type="InterPro" id="IPR016024">
    <property type="entry name" value="ARM-type_fold"/>
</dbReference>
<dbReference type="GO" id="GO:0051301">
    <property type="term" value="P:cell division"/>
    <property type="evidence" value="ECO:0007669"/>
    <property type="project" value="UniProtKB-KW"/>
</dbReference>
<evidence type="ECO:0000313" key="8">
    <source>
        <dbReference type="Proteomes" id="UP000008237"/>
    </source>
</evidence>
<evidence type="ECO:0000256" key="2">
    <source>
        <dbReference type="ARBA" id="ARBA00018804"/>
    </source>
</evidence>
<name>E2BCA5_HARSA</name>
<evidence type="ECO:0000256" key="3">
    <source>
        <dbReference type="ARBA" id="ARBA00022618"/>
    </source>
</evidence>
<evidence type="ECO:0000256" key="1">
    <source>
        <dbReference type="ARBA" id="ARBA00008384"/>
    </source>
</evidence>
<dbReference type="EMBL" id="GL447257">
    <property type="protein sequence ID" value="EFN86641.1"/>
    <property type="molecule type" value="Genomic_DNA"/>
</dbReference>
<dbReference type="PANTHER" id="PTHR13255">
    <property type="entry name" value="ATAXIN-10"/>
    <property type="match status" value="1"/>
</dbReference>
<organism evidence="8">
    <name type="scientific">Harpegnathos saltator</name>
    <name type="common">Jerdon's jumping ant</name>
    <dbReference type="NCBI Taxonomy" id="610380"/>
    <lineage>
        <taxon>Eukaryota</taxon>
        <taxon>Metazoa</taxon>
        <taxon>Ecdysozoa</taxon>
        <taxon>Arthropoda</taxon>
        <taxon>Hexapoda</taxon>
        <taxon>Insecta</taxon>
        <taxon>Pterygota</taxon>
        <taxon>Neoptera</taxon>
        <taxon>Endopterygota</taxon>
        <taxon>Hymenoptera</taxon>
        <taxon>Apocrita</taxon>
        <taxon>Aculeata</taxon>
        <taxon>Formicoidea</taxon>
        <taxon>Formicidae</taxon>
        <taxon>Ponerinae</taxon>
        <taxon>Ponerini</taxon>
        <taxon>Harpegnathos</taxon>
    </lineage>
</organism>
<dbReference type="GO" id="GO:0031175">
    <property type="term" value="P:neuron projection development"/>
    <property type="evidence" value="ECO:0007669"/>
    <property type="project" value="TreeGrafter"/>
</dbReference>
<dbReference type="STRING" id="610380.E2BCA5"/>
<comment type="similarity">
    <text evidence="1">Belongs to the ataxin-10 family.</text>
</comment>
<dbReference type="InterPro" id="IPR019156">
    <property type="entry name" value="Ataxin-10_domain"/>
</dbReference>
<dbReference type="SUPFAM" id="SSF48371">
    <property type="entry name" value="ARM repeat"/>
    <property type="match status" value="1"/>
</dbReference>
<gene>
    <name evidence="7" type="ORF">EAI_03674</name>
</gene>
<evidence type="ECO:0000259" key="6">
    <source>
        <dbReference type="Pfam" id="PF09759"/>
    </source>
</evidence>
<dbReference type="InParanoid" id="E2BCA5"/>
<dbReference type="GO" id="GO:0005829">
    <property type="term" value="C:cytosol"/>
    <property type="evidence" value="ECO:0007669"/>
    <property type="project" value="TreeGrafter"/>
</dbReference>
<protein>
    <recommendedName>
        <fullName evidence="2">Ataxin-10</fullName>
    </recommendedName>
</protein>
<dbReference type="Pfam" id="PF09759">
    <property type="entry name" value="Atx10homo_assoc"/>
    <property type="match status" value="1"/>
</dbReference>
<dbReference type="PANTHER" id="PTHR13255:SF0">
    <property type="entry name" value="ATAXIN-10"/>
    <property type="match status" value="1"/>
</dbReference>
<keyword evidence="8" id="KW-1185">Reference proteome</keyword>
<feature type="domain" description="Ataxin-10" evidence="6">
    <location>
        <begin position="264"/>
        <end position="359"/>
    </location>
</feature>